<dbReference type="InterPro" id="IPR038770">
    <property type="entry name" value="Na+/solute_symporter_sf"/>
</dbReference>
<feature type="transmembrane region" description="Helical" evidence="10">
    <location>
        <begin position="130"/>
        <end position="149"/>
    </location>
</feature>
<dbReference type="PANTHER" id="PTHR43562">
    <property type="entry name" value="NAPA-TYPE SODIUM/HYDROGEN ANTIPORTER"/>
    <property type="match status" value="1"/>
</dbReference>
<evidence type="ECO:0000256" key="8">
    <source>
        <dbReference type="ARBA" id="ARBA00023136"/>
    </source>
</evidence>
<reference evidence="12" key="1">
    <citation type="submission" date="2020-05" db="EMBL/GenBank/DDBJ databases">
        <authorList>
            <person name="Chiriac C."/>
            <person name="Salcher M."/>
            <person name="Ghai R."/>
            <person name="Kavagutti S V."/>
        </authorList>
    </citation>
    <scope>NUCLEOTIDE SEQUENCE</scope>
</reference>
<dbReference type="InterPro" id="IPR054502">
    <property type="entry name" value="bHLH-TF_ACT-like_plant"/>
</dbReference>
<dbReference type="PANTHER" id="PTHR43562:SF3">
    <property type="entry name" value="SODIUM ION_PROTON EXCHANGER (EUROFUNG)"/>
    <property type="match status" value="1"/>
</dbReference>
<dbReference type="PROSITE" id="PS51671">
    <property type="entry name" value="ACT"/>
    <property type="match status" value="2"/>
</dbReference>
<keyword evidence="7" id="KW-0406">Ion transport</keyword>
<feature type="transmembrane region" description="Helical" evidence="10">
    <location>
        <begin position="253"/>
        <end position="270"/>
    </location>
</feature>
<dbReference type="InterPro" id="IPR045865">
    <property type="entry name" value="ACT-like_dom_sf"/>
</dbReference>
<feature type="domain" description="ACT" evidence="11">
    <location>
        <begin position="726"/>
        <end position="800"/>
    </location>
</feature>
<evidence type="ECO:0000256" key="5">
    <source>
        <dbReference type="ARBA" id="ARBA00022989"/>
    </source>
</evidence>
<feature type="transmembrane region" description="Helical" evidence="10">
    <location>
        <begin position="282"/>
        <end position="300"/>
    </location>
</feature>
<feature type="transmembrane region" description="Helical" evidence="10">
    <location>
        <begin position="68"/>
        <end position="86"/>
    </location>
</feature>
<evidence type="ECO:0000256" key="4">
    <source>
        <dbReference type="ARBA" id="ARBA00022692"/>
    </source>
</evidence>
<evidence type="ECO:0000256" key="6">
    <source>
        <dbReference type="ARBA" id="ARBA00023053"/>
    </source>
</evidence>
<feature type="domain" description="ACT" evidence="11">
    <location>
        <begin position="818"/>
        <end position="883"/>
    </location>
</feature>
<name>A0A6J7L4R4_9ZZZZ</name>
<keyword evidence="2" id="KW-0813">Transport</keyword>
<sequence length="883" mass="93133">MFNAILGSSTTETLNIGRILLDLTIILIVAKVAAEISDRIHVPAVIGEIIAGILIGPSVLGLVNTGDMLSFLAELGVILLLIQVGLETDIVELRSVGRASILVAIIGVVLPMALGFGVSSMLGESINTSLFVGAALTATSIGITARVFGDLRALATVEARTVLGAAVVDDVLGLIILTVVARVVEQGSVGIGTIASTIALAVGFLAVTSTVGFTIFPQLFARIAKGARSTSTVSVVAIGIALGFSVLADKAHLAPIIGAFVAGLALRRIATHERVERDVSSLAQIFVPIFFLNIGISTNIRAMADARVIGVAMLLSVVAIVAKIAAASGAIGSRGDKLTIGFGMLPRGEVGLIFASIGLSVGALSEELYGSVLVVVLVTTLVAPPLLRWRLGTQAEAIEDSTALAMRPLEGWVTTIDGQIVLNGSPPVRSLVEIGLASASLAINARPSSQLLDWFALHRNATLSWNDDTTIGLLRVLRLGSARSWRFLETIGFIQRALPEVSEAMAARSSDSTELDPTHSLQFPTVEAICLSTTALASTDDLVLAAFAKDISDSGANGQGAIARLGLDLATSKSVLMLLDGSQLLRNIVQSEPLQITPRLLSQIANHLKNPLLVEQCRQLVSARQDLSATQHLALTGVVADVQEVLAHPDLVDSESNTLVESRLQAALALTTDESIRARITHAPASYALTHTPKQLLDHALLVEPMPRSGDARIVVLPTTSNDQWLVNIACRDRAALLARLSGALSSLDLNVINAEIATWADGAVLDIFTVQSADEPRIGAVSDAVHRSLQTRNVKTSGGPYKLTVRLDHSAHPWHSIMRVDGDDNTGLLRDITATLAKLKVVIHHAQIVTEQGQVHNMFEVSDAHGRKLSEQASNKIIRALR</sequence>
<dbReference type="InterPro" id="IPR006153">
    <property type="entry name" value="Cation/H_exchanger_TM"/>
</dbReference>
<keyword evidence="8 10" id="KW-0472">Membrane</keyword>
<dbReference type="Pfam" id="PF22754">
    <property type="entry name" value="bHLH-TF_ACT-like_plant"/>
    <property type="match status" value="1"/>
</dbReference>
<dbReference type="InterPro" id="IPR002912">
    <property type="entry name" value="ACT_dom"/>
</dbReference>
<dbReference type="GO" id="GO:0015297">
    <property type="term" value="F:antiporter activity"/>
    <property type="evidence" value="ECO:0007669"/>
    <property type="project" value="UniProtKB-KW"/>
</dbReference>
<evidence type="ECO:0000259" key="11">
    <source>
        <dbReference type="PROSITE" id="PS51671"/>
    </source>
</evidence>
<dbReference type="Pfam" id="PF00999">
    <property type="entry name" value="Na_H_Exchanger"/>
    <property type="match status" value="1"/>
</dbReference>
<organism evidence="12">
    <name type="scientific">freshwater metagenome</name>
    <dbReference type="NCBI Taxonomy" id="449393"/>
    <lineage>
        <taxon>unclassified sequences</taxon>
        <taxon>metagenomes</taxon>
        <taxon>ecological metagenomes</taxon>
    </lineage>
</organism>
<feature type="transmembrane region" description="Helical" evidence="10">
    <location>
        <begin position="41"/>
        <end position="62"/>
    </location>
</feature>
<feature type="transmembrane region" description="Helical" evidence="10">
    <location>
        <begin position="338"/>
        <end position="362"/>
    </location>
</feature>
<dbReference type="CDD" id="cd04900">
    <property type="entry name" value="ACT_UUR-like_1"/>
    <property type="match status" value="1"/>
</dbReference>
<feature type="transmembrane region" description="Helical" evidence="10">
    <location>
        <begin position="306"/>
        <end position="326"/>
    </location>
</feature>
<accession>A0A6J7L4R4</accession>
<feature type="transmembrane region" description="Helical" evidence="10">
    <location>
        <begin position="161"/>
        <end position="184"/>
    </location>
</feature>
<keyword evidence="6" id="KW-0915">Sodium</keyword>
<dbReference type="Gene3D" id="1.20.1530.20">
    <property type="match status" value="1"/>
</dbReference>
<evidence type="ECO:0000256" key="3">
    <source>
        <dbReference type="ARBA" id="ARBA00022449"/>
    </source>
</evidence>
<evidence type="ECO:0000256" key="9">
    <source>
        <dbReference type="ARBA" id="ARBA00023201"/>
    </source>
</evidence>
<feature type="transmembrane region" description="Helical" evidence="10">
    <location>
        <begin position="16"/>
        <end position="34"/>
    </location>
</feature>
<dbReference type="Gene3D" id="3.30.70.260">
    <property type="match status" value="1"/>
</dbReference>
<evidence type="ECO:0000256" key="1">
    <source>
        <dbReference type="ARBA" id="ARBA00004141"/>
    </source>
</evidence>
<evidence type="ECO:0000256" key="7">
    <source>
        <dbReference type="ARBA" id="ARBA00023065"/>
    </source>
</evidence>
<evidence type="ECO:0000256" key="2">
    <source>
        <dbReference type="ARBA" id="ARBA00022448"/>
    </source>
</evidence>
<keyword evidence="5 10" id="KW-1133">Transmembrane helix</keyword>
<proteinExistence type="predicted"/>
<feature type="transmembrane region" description="Helical" evidence="10">
    <location>
        <begin position="190"/>
        <end position="216"/>
    </location>
</feature>
<keyword evidence="4 10" id="KW-0812">Transmembrane</keyword>
<dbReference type="GO" id="GO:1902600">
    <property type="term" value="P:proton transmembrane transport"/>
    <property type="evidence" value="ECO:0007669"/>
    <property type="project" value="InterPro"/>
</dbReference>
<evidence type="ECO:0000256" key="10">
    <source>
        <dbReference type="SAM" id="Phobius"/>
    </source>
</evidence>
<dbReference type="GO" id="GO:0006814">
    <property type="term" value="P:sodium ion transport"/>
    <property type="evidence" value="ECO:0007669"/>
    <property type="project" value="UniProtKB-KW"/>
</dbReference>
<keyword evidence="9" id="KW-0739">Sodium transport</keyword>
<feature type="transmembrane region" description="Helical" evidence="10">
    <location>
        <begin position="368"/>
        <end position="387"/>
    </location>
</feature>
<dbReference type="GO" id="GO:0016020">
    <property type="term" value="C:membrane"/>
    <property type="evidence" value="ECO:0007669"/>
    <property type="project" value="UniProtKB-SubCell"/>
</dbReference>
<dbReference type="EMBL" id="CAFBNR010000030">
    <property type="protein sequence ID" value="CAB4963220.1"/>
    <property type="molecule type" value="Genomic_DNA"/>
</dbReference>
<protein>
    <submittedName>
        <fullName evidence="12">Unannotated protein</fullName>
    </submittedName>
</protein>
<gene>
    <name evidence="12" type="ORF">UFOPK3879_00766</name>
</gene>
<keyword evidence="3" id="KW-0050">Antiport</keyword>
<dbReference type="AlphaFoldDB" id="A0A6J7L4R4"/>
<comment type="subcellular location">
    <subcellularLocation>
        <location evidence="1">Membrane</location>
        <topology evidence="1">Multi-pass membrane protein</topology>
    </subcellularLocation>
</comment>
<feature type="transmembrane region" description="Helical" evidence="10">
    <location>
        <begin position="98"/>
        <end position="118"/>
    </location>
</feature>
<evidence type="ECO:0000313" key="12">
    <source>
        <dbReference type="EMBL" id="CAB4963220.1"/>
    </source>
</evidence>
<feature type="transmembrane region" description="Helical" evidence="10">
    <location>
        <begin position="228"/>
        <end position="247"/>
    </location>
</feature>
<dbReference type="SUPFAM" id="SSF55021">
    <property type="entry name" value="ACT-like"/>
    <property type="match status" value="2"/>
</dbReference>
<dbReference type="CDD" id="cd04873">
    <property type="entry name" value="ACT_UUR-ACR-like"/>
    <property type="match status" value="1"/>
</dbReference>